<dbReference type="Proteomes" id="UP000655589">
    <property type="component" value="Unassembled WGS sequence"/>
</dbReference>
<dbReference type="EMBL" id="BMPT01000002">
    <property type="protein sequence ID" value="GGM15078.1"/>
    <property type="molecule type" value="Genomic_DNA"/>
</dbReference>
<keyword evidence="2" id="KW-0812">Transmembrane</keyword>
<evidence type="ECO:0000256" key="1">
    <source>
        <dbReference type="SAM" id="MobiDB-lite"/>
    </source>
</evidence>
<reference evidence="3" key="1">
    <citation type="journal article" date="2014" name="Int. J. Syst. Evol. Microbiol.">
        <title>Complete genome sequence of Corynebacterium casei LMG S-19264T (=DSM 44701T), isolated from a smear-ripened cheese.</title>
        <authorList>
            <consortium name="US DOE Joint Genome Institute (JGI-PGF)"/>
            <person name="Walter F."/>
            <person name="Albersmeier A."/>
            <person name="Kalinowski J."/>
            <person name="Ruckert C."/>
        </authorList>
    </citation>
    <scope>NUCLEOTIDE SEQUENCE</scope>
    <source>
        <strain evidence="3">JCM 3051</strain>
    </source>
</reference>
<reference evidence="3" key="2">
    <citation type="submission" date="2020-09" db="EMBL/GenBank/DDBJ databases">
        <authorList>
            <person name="Sun Q."/>
            <person name="Ohkuma M."/>
        </authorList>
    </citation>
    <scope>NUCLEOTIDE SEQUENCE</scope>
    <source>
        <strain evidence="3">JCM 3051</strain>
    </source>
</reference>
<evidence type="ECO:0000313" key="3">
    <source>
        <dbReference type="EMBL" id="GGM15078.1"/>
    </source>
</evidence>
<dbReference type="AlphaFoldDB" id="A0A8H9GFM9"/>
<feature type="compositionally biased region" description="Basic residues" evidence="1">
    <location>
        <begin position="101"/>
        <end position="111"/>
    </location>
</feature>
<organism evidence="3 4">
    <name type="scientific">Promicromonospora citrea</name>
    <dbReference type="NCBI Taxonomy" id="43677"/>
    <lineage>
        <taxon>Bacteria</taxon>
        <taxon>Bacillati</taxon>
        <taxon>Actinomycetota</taxon>
        <taxon>Actinomycetes</taxon>
        <taxon>Micrococcales</taxon>
        <taxon>Promicromonosporaceae</taxon>
        <taxon>Promicromonospora</taxon>
    </lineage>
</organism>
<sequence length="111" mass="11364">MAGGSGRYPPAVMAAVGEEDRDARLIARAGAVERFFRSVGTGTSLVVVAVVSSLTVGVAVGTAASVVVCATDLAVASSLRCRDVSARMRRDGEPGGERAVSRGHKKAPHRT</sequence>
<protein>
    <submittedName>
        <fullName evidence="3">Uncharacterized protein</fullName>
    </submittedName>
</protein>
<feature type="transmembrane region" description="Helical" evidence="2">
    <location>
        <begin position="45"/>
        <end position="70"/>
    </location>
</feature>
<feature type="region of interest" description="Disordered" evidence="1">
    <location>
        <begin position="87"/>
        <end position="111"/>
    </location>
</feature>
<keyword evidence="2" id="KW-1133">Transmembrane helix</keyword>
<keyword evidence="2" id="KW-0472">Membrane</keyword>
<gene>
    <name evidence="3" type="ORF">GCM10010102_08270</name>
</gene>
<name>A0A8H9GFM9_9MICO</name>
<comment type="caution">
    <text evidence="3">The sequence shown here is derived from an EMBL/GenBank/DDBJ whole genome shotgun (WGS) entry which is preliminary data.</text>
</comment>
<evidence type="ECO:0000313" key="4">
    <source>
        <dbReference type="Proteomes" id="UP000655589"/>
    </source>
</evidence>
<accession>A0A8H9GFM9</accession>
<keyword evidence="4" id="KW-1185">Reference proteome</keyword>
<feature type="compositionally biased region" description="Basic and acidic residues" evidence="1">
    <location>
        <begin position="87"/>
        <end position="100"/>
    </location>
</feature>
<proteinExistence type="predicted"/>
<evidence type="ECO:0000256" key="2">
    <source>
        <dbReference type="SAM" id="Phobius"/>
    </source>
</evidence>